<dbReference type="SUPFAM" id="SSF55347">
    <property type="entry name" value="Glyceraldehyde-3-phosphate dehydrogenase-like, C-terminal domain"/>
    <property type="match status" value="1"/>
</dbReference>
<reference evidence="16 17" key="1">
    <citation type="journal article" date="2014" name="BMC Genomics">
        <title>Comparison of environmental and isolate Sulfobacillus genomes reveals diverse carbon, sulfur, nitrogen, and hydrogen metabolisms.</title>
        <authorList>
            <person name="Justice N.B."/>
            <person name="Norman A."/>
            <person name="Brown C.T."/>
            <person name="Singh A."/>
            <person name="Thomas B.C."/>
            <person name="Banfield J.F."/>
        </authorList>
    </citation>
    <scope>NUCLEOTIDE SEQUENCE [LARGE SCALE GENOMIC DNA]</scope>
    <source>
        <strain evidence="16">AMDSBA4</strain>
    </source>
</reference>
<keyword evidence="12" id="KW-0521">NADP</keyword>
<comment type="similarity">
    <text evidence="3 13">Belongs to the homoserine dehydrogenase family.</text>
</comment>
<dbReference type="InterPro" id="IPR001342">
    <property type="entry name" value="HDH_cat"/>
</dbReference>
<protein>
    <recommendedName>
        <fullName evidence="5 12">Homoserine dehydrogenase</fullName>
        <ecNumber evidence="4 12">1.1.1.3</ecNumber>
    </recommendedName>
</protein>
<keyword evidence="10 12" id="KW-0486">Methionine biosynthesis</keyword>
<dbReference type="GO" id="GO:0009086">
    <property type="term" value="P:methionine biosynthetic process"/>
    <property type="evidence" value="ECO:0007669"/>
    <property type="project" value="UniProtKB-KW"/>
</dbReference>
<evidence type="ECO:0000256" key="5">
    <source>
        <dbReference type="ARBA" id="ARBA00013376"/>
    </source>
</evidence>
<dbReference type="Proteomes" id="UP000242972">
    <property type="component" value="Unassembled WGS sequence"/>
</dbReference>
<evidence type="ECO:0000256" key="12">
    <source>
        <dbReference type="RuleBase" id="RU000579"/>
    </source>
</evidence>
<dbReference type="SUPFAM" id="SSF51735">
    <property type="entry name" value="NAD(P)-binding Rossmann-fold domains"/>
    <property type="match status" value="1"/>
</dbReference>
<evidence type="ECO:0000256" key="7">
    <source>
        <dbReference type="ARBA" id="ARBA00022697"/>
    </source>
</evidence>
<evidence type="ECO:0000313" key="16">
    <source>
        <dbReference type="EMBL" id="PSR35335.1"/>
    </source>
</evidence>
<accession>A0A2T2XLG4</accession>
<proteinExistence type="inferred from homology"/>
<dbReference type="InterPro" id="IPR005106">
    <property type="entry name" value="Asp/hSer_DH_NAD-bd"/>
</dbReference>
<keyword evidence="7 12" id="KW-0791">Threonine biosynthesis</keyword>
<evidence type="ECO:0000259" key="15">
    <source>
        <dbReference type="Pfam" id="PF03447"/>
    </source>
</evidence>
<evidence type="ECO:0000256" key="4">
    <source>
        <dbReference type="ARBA" id="ARBA00013213"/>
    </source>
</evidence>
<gene>
    <name evidence="16" type="ORF">C7B46_01305</name>
</gene>
<dbReference type="PANTHER" id="PTHR43331">
    <property type="entry name" value="HOMOSERINE DEHYDROGENASE"/>
    <property type="match status" value="1"/>
</dbReference>
<sequence length="392" mass="42655">MIFPRRFSVRSINVGLLGLGTVGQALAQLIVESEPKIRVVKALVRHRDRARKVEVRVTTDPDEIVRDPEIDVVVDVMGGQHPAMEVLSAALQQGKDVVTANKEVMAYHGPTLLALARQHNRLLLYEASVAGGIPIIDAITHHLSVVPIDRIEGVLNGTCNFILSHMEEGHDYLEALHEAQRLGYAEQNPEADVEGYDTARKLVLLARLGFHAIIPADFSAVTGITGVTGHDVARIASFGCGVRLVGRALCQNQCIRLSVAPTVYYQGHPFLRLQGPQNAIQVTSAVGQFIFQGPGAGGMATATSVLSDILRIQQLLPDRESSPTIPLAFSDPESPVICFPLDPEVSLPQVLPGELRRTASYAILSRQLPKGFDTLWGLRQYAWGEEEGPTLR</sequence>
<dbReference type="EMBL" id="PXYW01000002">
    <property type="protein sequence ID" value="PSR35335.1"/>
    <property type="molecule type" value="Genomic_DNA"/>
</dbReference>
<keyword evidence="9" id="KW-0915">Sodium</keyword>
<feature type="domain" description="Aspartate/homoserine dehydrogenase NAD-binding" evidence="15">
    <location>
        <begin position="18"/>
        <end position="126"/>
    </location>
</feature>
<dbReference type="PANTHER" id="PTHR43331:SF1">
    <property type="entry name" value="HOMOSERINE DEHYDROGENASE"/>
    <property type="match status" value="1"/>
</dbReference>
<dbReference type="InterPro" id="IPR036291">
    <property type="entry name" value="NAD(P)-bd_dom_sf"/>
</dbReference>
<evidence type="ECO:0000256" key="6">
    <source>
        <dbReference type="ARBA" id="ARBA00022605"/>
    </source>
</evidence>
<evidence type="ECO:0000256" key="1">
    <source>
        <dbReference type="ARBA" id="ARBA00005056"/>
    </source>
</evidence>
<dbReference type="UniPathway" id="UPA00050">
    <property type="reaction ID" value="UER00063"/>
</dbReference>
<keyword evidence="6 12" id="KW-0028">Amino-acid biosynthesis</keyword>
<dbReference type="Gene3D" id="3.30.360.10">
    <property type="entry name" value="Dihydrodipicolinate Reductase, domain 2"/>
    <property type="match status" value="1"/>
</dbReference>
<evidence type="ECO:0000256" key="8">
    <source>
        <dbReference type="ARBA" id="ARBA00023002"/>
    </source>
</evidence>
<dbReference type="Pfam" id="PF00742">
    <property type="entry name" value="Homoserine_dh"/>
    <property type="match status" value="1"/>
</dbReference>
<comment type="pathway">
    <text evidence="2 12">Amino-acid biosynthesis; L-methionine biosynthesis via de novo pathway; L-homoserine from L-aspartate: step 3/3.</text>
</comment>
<organism evidence="16 17">
    <name type="scientific">Sulfobacillus benefaciens</name>
    <dbReference type="NCBI Taxonomy" id="453960"/>
    <lineage>
        <taxon>Bacteria</taxon>
        <taxon>Bacillati</taxon>
        <taxon>Bacillota</taxon>
        <taxon>Clostridia</taxon>
        <taxon>Eubacteriales</taxon>
        <taxon>Clostridiales Family XVII. Incertae Sedis</taxon>
        <taxon>Sulfobacillus</taxon>
    </lineage>
</organism>
<evidence type="ECO:0000256" key="2">
    <source>
        <dbReference type="ARBA" id="ARBA00005062"/>
    </source>
</evidence>
<dbReference type="AlphaFoldDB" id="A0A2T2XLG4"/>
<comment type="catalytic activity">
    <reaction evidence="11">
        <text>L-homoserine + NADP(+) = L-aspartate 4-semialdehyde + NADPH + H(+)</text>
        <dbReference type="Rhea" id="RHEA:15761"/>
        <dbReference type="ChEBI" id="CHEBI:15378"/>
        <dbReference type="ChEBI" id="CHEBI:57476"/>
        <dbReference type="ChEBI" id="CHEBI:57783"/>
        <dbReference type="ChEBI" id="CHEBI:58349"/>
        <dbReference type="ChEBI" id="CHEBI:537519"/>
        <dbReference type="EC" id="1.1.1.3"/>
    </reaction>
    <physiologicalReaction direction="right-to-left" evidence="11">
        <dbReference type="Rhea" id="RHEA:15763"/>
    </physiologicalReaction>
</comment>
<dbReference type="NCBIfam" id="NF004976">
    <property type="entry name" value="PRK06349.1"/>
    <property type="match status" value="1"/>
</dbReference>
<dbReference type="UniPathway" id="UPA00051">
    <property type="reaction ID" value="UER00465"/>
</dbReference>
<comment type="caution">
    <text evidence="16">The sequence shown here is derived from an EMBL/GenBank/DDBJ whole genome shotgun (WGS) entry which is preliminary data.</text>
</comment>
<evidence type="ECO:0000256" key="10">
    <source>
        <dbReference type="ARBA" id="ARBA00023167"/>
    </source>
</evidence>
<dbReference type="Gene3D" id="3.40.50.720">
    <property type="entry name" value="NAD(P)-binding Rossmann-like Domain"/>
    <property type="match status" value="1"/>
</dbReference>
<evidence type="ECO:0000256" key="9">
    <source>
        <dbReference type="ARBA" id="ARBA00023053"/>
    </source>
</evidence>
<dbReference type="InterPro" id="IPR019811">
    <property type="entry name" value="HDH_CS"/>
</dbReference>
<evidence type="ECO:0000313" key="17">
    <source>
        <dbReference type="Proteomes" id="UP000242972"/>
    </source>
</evidence>
<dbReference type="GO" id="GO:0009088">
    <property type="term" value="P:threonine biosynthetic process"/>
    <property type="evidence" value="ECO:0007669"/>
    <property type="project" value="UniProtKB-UniPathway"/>
</dbReference>
<feature type="domain" description="Homoserine dehydrogenase catalytic" evidence="14">
    <location>
        <begin position="134"/>
        <end position="310"/>
    </location>
</feature>
<dbReference type="GO" id="GO:0004412">
    <property type="term" value="F:homoserine dehydrogenase activity"/>
    <property type="evidence" value="ECO:0007669"/>
    <property type="project" value="UniProtKB-EC"/>
</dbReference>
<dbReference type="Pfam" id="PF03447">
    <property type="entry name" value="NAD_binding_3"/>
    <property type="match status" value="1"/>
</dbReference>
<evidence type="ECO:0000256" key="13">
    <source>
        <dbReference type="RuleBase" id="RU004171"/>
    </source>
</evidence>
<evidence type="ECO:0000256" key="11">
    <source>
        <dbReference type="ARBA" id="ARBA00048841"/>
    </source>
</evidence>
<dbReference type="GO" id="GO:0050661">
    <property type="term" value="F:NADP binding"/>
    <property type="evidence" value="ECO:0007669"/>
    <property type="project" value="InterPro"/>
</dbReference>
<evidence type="ECO:0000256" key="3">
    <source>
        <dbReference type="ARBA" id="ARBA00006753"/>
    </source>
</evidence>
<dbReference type="PROSITE" id="PS01042">
    <property type="entry name" value="HOMOSER_DHGENASE"/>
    <property type="match status" value="1"/>
</dbReference>
<name>A0A2T2XLG4_9FIRM</name>
<keyword evidence="8 12" id="KW-0560">Oxidoreductase</keyword>
<dbReference type="FunFam" id="3.30.360.10:FF:000005">
    <property type="entry name" value="Homoserine dehydrogenase"/>
    <property type="match status" value="1"/>
</dbReference>
<comment type="pathway">
    <text evidence="1 12">Amino-acid biosynthesis; L-threonine biosynthesis; L-threonine from L-aspartate: step 3/5.</text>
</comment>
<dbReference type="EC" id="1.1.1.3" evidence="4 12"/>
<evidence type="ECO:0000259" key="14">
    <source>
        <dbReference type="Pfam" id="PF00742"/>
    </source>
</evidence>